<evidence type="ECO:0000256" key="3">
    <source>
        <dbReference type="ARBA" id="ARBA00009071"/>
    </source>
</evidence>
<comment type="subcellular location">
    <subcellularLocation>
        <location evidence="2">Cytoplasm</location>
        <location evidence="2">Cytoskeleton</location>
        <location evidence="2">Flagellum axoneme</location>
    </subcellularLocation>
</comment>
<evidence type="ECO:0000256" key="4">
    <source>
        <dbReference type="ARBA" id="ARBA00021752"/>
    </source>
</evidence>
<dbReference type="PANTHER" id="PTHR31598">
    <property type="entry name" value="IQ DOMAIN-CONTAINING PROTEIN D"/>
    <property type="match status" value="1"/>
</dbReference>
<evidence type="ECO:0000256" key="10">
    <source>
        <dbReference type="ARBA" id="ARBA00032180"/>
    </source>
</evidence>
<keyword evidence="7" id="KW-0969">Cilium</keyword>
<dbReference type="Gene3D" id="1.20.5.190">
    <property type="match status" value="1"/>
</dbReference>
<evidence type="ECO:0000256" key="12">
    <source>
        <dbReference type="SAM" id="Coils"/>
    </source>
</evidence>
<dbReference type="AlphaFoldDB" id="A0A6P6EW72"/>
<feature type="compositionally biased region" description="Basic and acidic residues" evidence="13">
    <location>
        <begin position="470"/>
        <end position="479"/>
    </location>
</feature>
<accession>A0A6P6EW72</accession>
<dbReference type="Pfam" id="PF00612">
    <property type="entry name" value="IQ"/>
    <property type="match status" value="1"/>
</dbReference>
<dbReference type="CTD" id="75732"/>
<feature type="compositionally biased region" description="Basic residues" evidence="13">
    <location>
        <begin position="460"/>
        <end position="469"/>
    </location>
</feature>
<feature type="coiled-coil region" evidence="12">
    <location>
        <begin position="100"/>
        <end position="127"/>
    </location>
</feature>
<organism evidence="14 16">
    <name type="scientific">Octodon degus</name>
    <name type="common">Degu</name>
    <name type="synonym">Sciurus degus</name>
    <dbReference type="NCBI Taxonomy" id="10160"/>
    <lineage>
        <taxon>Eukaryota</taxon>
        <taxon>Metazoa</taxon>
        <taxon>Chordata</taxon>
        <taxon>Craniata</taxon>
        <taxon>Vertebrata</taxon>
        <taxon>Euteleostomi</taxon>
        <taxon>Mammalia</taxon>
        <taxon>Eutheria</taxon>
        <taxon>Euarchontoglires</taxon>
        <taxon>Glires</taxon>
        <taxon>Rodentia</taxon>
        <taxon>Hystricomorpha</taxon>
        <taxon>Octodontidae</taxon>
        <taxon>Octodon</taxon>
    </lineage>
</organism>
<dbReference type="Proteomes" id="UP000515203">
    <property type="component" value="Unplaced"/>
</dbReference>
<evidence type="ECO:0000256" key="6">
    <source>
        <dbReference type="ARBA" id="ARBA00022846"/>
    </source>
</evidence>
<proteinExistence type="inferred from homology"/>
<protein>
    <recommendedName>
        <fullName evidence="4">Dynein regulatory complex protein 10</fullName>
    </recommendedName>
    <alternativeName>
        <fullName evidence="10">IQ domain-containing protein D</fullName>
    </alternativeName>
</protein>
<name>A0A6P6EW72_OCTDE</name>
<keyword evidence="8" id="KW-0206">Cytoskeleton</keyword>
<evidence type="ECO:0000256" key="9">
    <source>
        <dbReference type="ARBA" id="ARBA00023273"/>
    </source>
</evidence>
<sequence length="479" mass="55013">MTGMARDILTSAPLSQAPDISRIPLKTELSPKPAEPLKPLVPSKSKLATIEAKRIMSVLDEAICKVELVTLLWDVAGHPEALVGMREDLAGALREHGALCQALLDSVSNLLEKVQRLQEEAEEAEEAWLCERRISVQLHKASLPPFMRQIRDSTKNMLRLLLSNPEATKLLQMQAFHRSPGTQRFLEGLVELRGFLFEKLLTNPMQAREKAQFLQDINRRNQRNQEAIDMLKKELAVRLKNRDAEVEKENFVIQELKNHLHQVLKLSEQSLLRTRQEAEKQQKADFRASQVRMAKTQQEILTLRAQYHNLVSENHEVEQALRKKKYKVETEVENWIQKYDTEMGEKQPAHPRTGRAMASLLSASTWEGWGAGSTPSRALPVLCQEEFEDLQVMHREEKQQLEELKQRHQVLAEEFSQIQAERAISSKKRLEAEREMLRMVRAATLIQAVWKGYLVRSMLRSKKKKRGKGKDKGKGKGKK</sequence>
<dbReference type="CDD" id="cd23767">
    <property type="entry name" value="IQCD"/>
    <property type="match status" value="1"/>
</dbReference>
<dbReference type="GeneID" id="101588378"/>
<evidence type="ECO:0000256" key="8">
    <source>
        <dbReference type="ARBA" id="ARBA00023212"/>
    </source>
</evidence>
<dbReference type="InterPro" id="IPR042815">
    <property type="entry name" value="DRC10"/>
</dbReference>
<dbReference type="InterPro" id="IPR000048">
    <property type="entry name" value="IQ_motif_EF-hand-BS"/>
</dbReference>
<evidence type="ECO:0000313" key="16">
    <source>
        <dbReference type="RefSeq" id="XP_023576253.1"/>
    </source>
</evidence>
<evidence type="ECO:0000256" key="7">
    <source>
        <dbReference type="ARBA" id="ARBA00023069"/>
    </source>
</evidence>
<dbReference type="PROSITE" id="PS50096">
    <property type="entry name" value="IQ"/>
    <property type="match status" value="1"/>
</dbReference>
<comment type="subunit">
    <text evidence="11">Component of the nexin-dynein regulatory complex (N-DRC). Interacts with CFAP52.</text>
</comment>
<dbReference type="SMART" id="SM00015">
    <property type="entry name" value="IQ"/>
    <property type="match status" value="1"/>
</dbReference>
<evidence type="ECO:0000313" key="14">
    <source>
        <dbReference type="Proteomes" id="UP000515203"/>
    </source>
</evidence>
<feature type="coiled-coil region" evidence="12">
    <location>
        <begin position="387"/>
        <end position="421"/>
    </location>
</feature>
<gene>
    <name evidence="15 16" type="primary">Iqcd</name>
</gene>
<reference evidence="15 16" key="1">
    <citation type="submission" date="2025-04" db="UniProtKB">
        <authorList>
            <consortium name="RefSeq"/>
        </authorList>
    </citation>
    <scope>IDENTIFICATION</scope>
</reference>
<dbReference type="RefSeq" id="XP_023576252.1">
    <property type="nucleotide sequence ID" value="XM_023720484.1"/>
</dbReference>
<evidence type="ECO:0000256" key="13">
    <source>
        <dbReference type="SAM" id="MobiDB-lite"/>
    </source>
</evidence>
<dbReference type="OrthoDB" id="536093at2759"/>
<evidence type="ECO:0000256" key="1">
    <source>
        <dbReference type="ARBA" id="ARBA00003029"/>
    </source>
</evidence>
<dbReference type="PANTHER" id="PTHR31598:SF1">
    <property type="entry name" value="DYNEIN REGULATORY COMPLEX PROTEIN 10"/>
    <property type="match status" value="1"/>
</dbReference>
<evidence type="ECO:0000256" key="5">
    <source>
        <dbReference type="ARBA" id="ARBA00022490"/>
    </source>
</evidence>
<dbReference type="RefSeq" id="XP_023576253.1">
    <property type="nucleotide sequence ID" value="XM_023720485.1"/>
</dbReference>
<keyword evidence="6" id="KW-0282">Flagellum</keyword>
<evidence type="ECO:0000256" key="11">
    <source>
        <dbReference type="ARBA" id="ARBA00046836"/>
    </source>
</evidence>
<keyword evidence="14" id="KW-1185">Reference proteome</keyword>
<keyword evidence="9" id="KW-0966">Cell projection</keyword>
<comment type="similarity">
    <text evidence="3">Belongs to the DRC10 family.</text>
</comment>
<comment type="function">
    <text evidence="1">Component of the nexin-dynein regulatory complex (N-DRC), a key regulator of ciliary/flagellar motility which maintains the alignment and integrity of the distal axoneme and regulates microtubule sliding in motile axonemes.</text>
</comment>
<keyword evidence="12" id="KW-0175">Coiled coil</keyword>
<feature type="region of interest" description="Disordered" evidence="13">
    <location>
        <begin position="460"/>
        <end position="479"/>
    </location>
</feature>
<evidence type="ECO:0000313" key="15">
    <source>
        <dbReference type="RefSeq" id="XP_023576252.1"/>
    </source>
</evidence>
<evidence type="ECO:0000256" key="2">
    <source>
        <dbReference type="ARBA" id="ARBA00004611"/>
    </source>
</evidence>
<keyword evidence="5" id="KW-0963">Cytoplasm</keyword>